<name>A0A3B0UQ25_9ZZZZ</name>
<evidence type="ECO:0000259" key="1">
    <source>
        <dbReference type="Pfam" id="PF12708"/>
    </source>
</evidence>
<sequence>MKKIVSTTWLVLLLLSLNAQTIPVDRRVNWQQITKNYAYKTPVRAVSIMDFGGVADGKTDNSNALKQAVASFQNGAGTVLFPAGSYLFNSTIALPDSIQLKGAGSDVTVLKFDLNQQPKNCISITGTAENHFVRLKGGYSFGSSKLLSDSASYFHAGDWVEILEDNGSWNTVPADWAKNSVGQIAKVKAVSGDTIILRNPLRITYLDSLNPRLQRMNPVKNVAVSCLKIIRLDKPTEGGGYNIFMDYAVNSRLAGLESDTSSGSHVYINRSAQIRVEGNYFHHAFAYDGVSTHGYGVTLAHHSGGCLIVNNIFVHLRHAMMVKTGANGNVFAYNYSRDPFRSESFSDLSGDISLHGHYPFANLLEGNIIQNIIIDHYWGPSGPLNTFFRNRAELWGIIMTQSDTTETSEQNFVGNECTNTSFLHGQFALKGTDNFVYANNILGIIIPASSGELSDSSYYLLEKPDFWETDEPWPDIGLPDKLGTGVIPAKQRFENGGVLTVCPEDVTEVRKHFAGDAEWQIWPNPVRGNLYISLPSGDKSGSFSVRIFDIRGALLSVKKYEKRSIVVPMDENWRPGIYLLEISSGKSRFLRKIVLVR</sequence>
<evidence type="ECO:0008006" key="4">
    <source>
        <dbReference type="Google" id="ProtNLM"/>
    </source>
</evidence>
<feature type="domain" description="Secretion system C-terminal sorting" evidence="2">
    <location>
        <begin position="521"/>
        <end position="594"/>
    </location>
</feature>
<dbReference type="Pfam" id="PF12708">
    <property type="entry name" value="Pect-lyase_RHGA_epim"/>
    <property type="match status" value="1"/>
</dbReference>
<dbReference type="AlphaFoldDB" id="A0A3B0UQ25"/>
<reference evidence="3" key="1">
    <citation type="submission" date="2018-06" db="EMBL/GenBank/DDBJ databases">
        <authorList>
            <person name="Zhirakovskaya E."/>
        </authorList>
    </citation>
    <scope>NUCLEOTIDE SEQUENCE</scope>
</reference>
<organism evidence="3">
    <name type="scientific">hydrothermal vent metagenome</name>
    <dbReference type="NCBI Taxonomy" id="652676"/>
    <lineage>
        <taxon>unclassified sequences</taxon>
        <taxon>metagenomes</taxon>
        <taxon>ecological metagenomes</taxon>
    </lineage>
</organism>
<gene>
    <name evidence="3" type="ORF">MNBD_BACTEROID07-1019</name>
</gene>
<protein>
    <recommendedName>
        <fullName evidence="4">Pectate lyase superfamily protein domain-containing protein</fullName>
    </recommendedName>
</protein>
<evidence type="ECO:0000259" key="2">
    <source>
        <dbReference type="Pfam" id="PF18962"/>
    </source>
</evidence>
<dbReference type="InterPro" id="IPR011050">
    <property type="entry name" value="Pectin_lyase_fold/virulence"/>
</dbReference>
<feature type="domain" description="Rhamnogalacturonase A/B/Epimerase-like pectate lyase" evidence="1">
    <location>
        <begin position="46"/>
        <end position="117"/>
    </location>
</feature>
<dbReference type="NCBIfam" id="TIGR04183">
    <property type="entry name" value="Por_Secre_tail"/>
    <property type="match status" value="1"/>
</dbReference>
<dbReference type="Pfam" id="PF18962">
    <property type="entry name" value="Por_Secre_tail"/>
    <property type="match status" value="1"/>
</dbReference>
<dbReference type="InterPro" id="IPR024535">
    <property type="entry name" value="RHGA/B-epi-like_pectate_lyase"/>
</dbReference>
<evidence type="ECO:0000313" key="3">
    <source>
        <dbReference type="EMBL" id="VAW28462.1"/>
    </source>
</evidence>
<dbReference type="Gene3D" id="2.160.20.10">
    <property type="entry name" value="Single-stranded right-handed beta-helix, Pectin lyase-like"/>
    <property type="match status" value="1"/>
</dbReference>
<dbReference type="EMBL" id="UOET01000243">
    <property type="protein sequence ID" value="VAW28462.1"/>
    <property type="molecule type" value="Genomic_DNA"/>
</dbReference>
<accession>A0A3B0UQ25</accession>
<dbReference type="InterPro" id="IPR026444">
    <property type="entry name" value="Secre_tail"/>
</dbReference>
<dbReference type="InterPro" id="IPR012334">
    <property type="entry name" value="Pectin_lyas_fold"/>
</dbReference>
<dbReference type="SUPFAM" id="SSF51126">
    <property type="entry name" value="Pectin lyase-like"/>
    <property type="match status" value="1"/>
</dbReference>
<proteinExistence type="predicted"/>